<dbReference type="Gene3D" id="3.40.50.150">
    <property type="entry name" value="Vaccinia Virus protein VP39"/>
    <property type="match status" value="1"/>
</dbReference>
<dbReference type="Gene3D" id="2.40.50.140">
    <property type="entry name" value="Nucleic acid-binding proteins"/>
    <property type="match status" value="1"/>
</dbReference>
<sequence length="458" mass="50753">MPTSPEPIALGQRFPLTIKRLDINGRGIGYFRRKITFVTGALPQEVVIAEVTAIHDRYLEAKVHRIKQPSPDRVPPLDPRADTVGGLELAHLAYPAQLAFKRDVVAQSLAKYKPAGWQHYRLDATIGMADPLHYRNKAQFPVRMIDGHVQAGLYKPNSHELVPLTDFPTQRPLTMRVITTLCGLLERLNVPIYDEKTNSGIVKTLVVRESFATGEVQVTFVTNSAKLPHKSGLLAGIAEQLPMVKTVMQNINPGRTSLIWGNQSQLLAGQPYITERLLGKEFQVSPQAFLQLNPTQTEILYQTALEALALQPGDTLCDAYAGIGTLGITLADQAKLVRGMDITPEAVADANANAKLNGVTNAHYEVGKAEELLPKWLQQGFAPDAMIVDPPRTGLDKAFLQALHEARPKRFVYISCNPSTLARDLVVLARDWRVDWIRSVDMFPYTARCEAVTAFSRR</sequence>
<dbReference type="InterPro" id="IPR012340">
    <property type="entry name" value="NA-bd_OB-fold"/>
</dbReference>
<reference evidence="8" key="1">
    <citation type="journal article" date="2019" name="Int. J. Syst. Evol. Microbiol.">
        <title>The Global Catalogue of Microorganisms (GCM) 10K type strain sequencing project: providing services to taxonomists for standard genome sequencing and annotation.</title>
        <authorList>
            <consortium name="The Broad Institute Genomics Platform"/>
            <consortium name="The Broad Institute Genome Sequencing Center for Infectious Disease"/>
            <person name="Wu L."/>
            <person name="Ma J."/>
        </authorList>
    </citation>
    <scope>NUCLEOTIDE SEQUENCE [LARGE SCALE GENOMIC DNA]</scope>
    <source>
        <strain evidence="8">CCM 8980</strain>
    </source>
</reference>
<dbReference type="NCBIfam" id="TIGR00479">
    <property type="entry name" value="rumA"/>
    <property type="match status" value="1"/>
</dbReference>
<dbReference type="GO" id="GO:0032259">
    <property type="term" value="P:methylation"/>
    <property type="evidence" value="ECO:0007669"/>
    <property type="project" value="UniProtKB-KW"/>
</dbReference>
<keyword evidence="3 4" id="KW-0949">S-adenosyl-L-methionine</keyword>
<gene>
    <name evidence="7" type="primary">rlmD</name>
    <name evidence="7" type="ORF">ACFQ4P_04165</name>
</gene>
<keyword evidence="8" id="KW-1185">Reference proteome</keyword>
<keyword evidence="1 4" id="KW-0489">Methyltransferase</keyword>
<evidence type="ECO:0000256" key="3">
    <source>
        <dbReference type="ARBA" id="ARBA00022691"/>
    </source>
</evidence>
<evidence type="ECO:0000256" key="4">
    <source>
        <dbReference type="PROSITE-ProRule" id="PRU01024"/>
    </source>
</evidence>
<evidence type="ECO:0000259" key="6">
    <source>
        <dbReference type="PROSITE" id="PS50926"/>
    </source>
</evidence>
<feature type="binding site" evidence="4">
    <location>
        <position position="341"/>
    </location>
    <ligand>
        <name>S-adenosyl-L-methionine</name>
        <dbReference type="ChEBI" id="CHEBI:59789"/>
    </ligand>
</feature>
<evidence type="ECO:0000313" key="7">
    <source>
        <dbReference type="EMBL" id="MFD1429445.1"/>
    </source>
</evidence>
<dbReference type="PANTHER" id="PTHR11061">
    <property type="entry name" value="RNA M5U METHYLTRANSFERASE"/>
    <property type="match status" value="1"/>
</dbReference>
<evidence type="ECO:0000256" key="1">
    <source>
        <dbReference type="ARBA" id="ARBA00022603"/>
    </source>
</evidence>
<comment type="caution">
    <text evidence="7">The sequence shown here is derived from an EMBL/GenBank/DDBJ whole genome shotgun (WGS) entry which is preliminary data.</text>
</comment>
<dbReference type="InterPro" id="IPR002792">
    <property type="entry name" value="TRAM_dom"/>
</dbReference>
<accession>A0ABW4CF69</accession>
<feature type="active site" evidence="5">
    <location>
        <position position="416"/>
    </location>
</feature>
<evidence type="ECO:0000256" key="5">
    <source>
        <dbReference type="PROSITE-ProRule" id="PRU10015"/>
    </source>
</evidence>
<dbReference type="SUPFAM" id="SSF50249">
    <property type="entry name" value="Nucleic acid-binding proteins"/>
    <property type="match status" value="1"/>
</dbReference>
<organism evidence="7 8">
    <name type="scientific">Lacticaseibacillus mingshuiensis</name>
    <dbReference type="NCBI Taxonomy" id="2799574"/>
    <lineage>
        <taxon>Bacteria</taxon>
        <taxon>Bacillati</taxon>
        <taxon>Bacillota</taxon>
        <taxon>Bacilli</taxon>
        <taxon>Lactobacillales</taxon>
        <taxon>Lactobacillaceae</taxon>
        <taxon>Lacticaseibacillus</taxon>
    </lineage>
</organism>
<dbReference type="EC" id="2.1.1.190" evidence="7"/>
<dbReference type="InterPro" id="IPR029063">
    <property type="entry name" value="SAM-dependent_MTases_sf"/>
</dbReference>
<keyword evidence="2 4" id="KW-0808">Transferase</keyword>
<dbReference type="Proteomes" id="UP001597196">
    <property type="component" value="Unassembled WGS sequence"/>
</dbReference>
<dbReference type="PANTHER" id="PTHR11061:SF45">
    <property type="match status" value="1"/>
</dbReference>
<dbReference type="Pfam" id="PF01938">
    <property type="entry name" value="TRAM"/>
    <property type="match status" value="1"/>
</dbReference>
<dbReference type="PROSITE" id="PS50926">
    <property type="entry name" value="TRAM"/>
    <property type="match status" value="1"/>
</dbReference>
<feature type="binding site" evidence="4">
    <location>
        <position position="291"/>
    </location>
    <ligand>
        <name>S-adenosyl-L-methionine</name>
        <dbReference type="ChEBI" id="CHEBI:59789"/>
    </ligand>
</feature>
<dbReference type="SUPFAM" id="SSF53335">
    <property type="entry name" value="S-adenosyl-L-methionine-dependent methyltransferases"/>
    <property type="match status" value="1"/>
</dbReference>
<evidence type="ECO:0000313" key="8">
    <source>
        <dbReference type="Proteomes" id="UP001597196"/>
    </source>
</evidence>
<dbReference type="InterPro" id="IPR010280">
    <property type="entry name" value="U5_MeTrfase_fam"/>
</dbReference>
<proteinExistence type="inferred from homology"/>
<dbReference type="Pfam" id="PF05958">
    <property type="entry name" value="tRNA_U5-meth_tr"/>
    <property type="match status" value="1"/>
</dbReference>
<dbReference type="EMBL" id="JBHTOC010000005">
    <property type="protein sequence ID" value="MFD1429445.1"/>
    <property type="molecule type" value="Genomic_DNA"/>
</dbReference>
<name>A0ABW4CF69_9LACO</name>
<feature type="domain" description="TRAM" evidence="6">
    <location>
        <begin position="7"/>
        <end position="65"/>
    </location>
</feature>
<feature type="binding site" evidence="4">
    <location>
        <position position="320"/>
    </location>
    <ligand>
        <name>S-adenosyl-L-methionine</name>
        <dbReference type="ChEBI" id="CHEBI:59789"/>
    </ligand>
</feature>
<feature type="binding site" evidence="4">
    <location>
        <position position="389"/>
    </location>
    <ligand>
        <name>S-adenosyl-L-methionine</name>
        <dbReference type="ChEBI" id="CHEBI:59789"/>
    </ligand>
</feature>
<dbReference type="InterPro" id="IPR030390">
    <property type="entry name" value="MeTrfase_TrmA_AS"/>
</dbReference>
<feature type="active site" description="Nucleophile" evidence="4">
    <location>
        <position position="416"/>
    </location>
</feature>
<dbReference type="Gene3D" id="2.40.50.1070">
    <property type="match status" value="1"/>
</dbReference>
<dbReference type="GO" id="GO:0008168">
    <property type="term" value="F:methyltransferase activity"/>
    <property type="evidence" value="ECO:0007669"/>
    <property type="project" value="UniProtKB-KW"/>
</dbReference>
<protein>
    <submittedName>
        <fullName evidence="7">23S rRNA (Uracil(1939)-C(5))-methyltransferase RlmD</fullName>
        <ecNumber evidence="7">2.1.1.190</ecNumber>
    </submittedName>
</protein>
<dbReference type="RefSeq" id="WP_203626952.1">
    <property type="nucleotide sequence ID" value="NZ_BOLQ01000009.1"/>
</dbReference>
<dbReference type="PROSITE" id="PS51687">
    <property type="entry name" value="SAM_MT_RNA_M5U"/>
    <property type="match status" value="1"/>
</dbReference>
<dbReference type="PROSITE" id="PS01230">
    <property type="entry name" value="TRMA_1"/>
    <property type="match status" value="1"/>
</dbReference>
<evidence type="ECO:0000256" key="2">
    <source>
        <dbReference type="ARBA" id="ARBA00022679"/>
    </source>
</evidence>
<comment type="similarity">
    <text evidence="4">Belongs to the class I-like SAM-binding methyltransferase superfamily. RNA M5U methyltransferase family.</text>
</comment>